<dbReference type="Gene3D" id="3.60.21.10">
    <property type="match status" value="1"/>
</dbReference>
<proteinExistence type="inferred from homology"/>
<dbReference type="PANTHER" id="PTHR33393:SF12">
    <property type="entry name" value="CAPSULE BIOSYNTHESIS PROTEIN CAPA"/>
    <property type="match status" value="1"/>
</dbReference>
<name>A0A921NC99_9BACL</name>
<dbReference type="InterPro" id="IPR029052">
    <property type="entry name" value="Metallo-depent_PP-like"/>
</dbReference>
<dbReference type="InterPro" id="IPR019079">
    <property type="entry name" value="Capsule_synth_CapA"/>
</dbReference>
<dbReference type="Proteomes" id="UP000700212">
    <property type="component" value="Unassembled WGS sequence"/>
</dbReference>
<organism evidence="3 4">
    <name type="scientific">Metalysinibacillus jejuensis</name>
    <dbReference type="NCBI Taxonomy" id="914327"/>
    <lineage>
        <taxon>Bacteria</taxon>
        <taxon>Bacillati</taxon>
        <taxon>Bacillota</taxon>
        <taxon>Bacilli</taxon>
        <taxon>Bacillales</taxon>
        <taxon>Caryophanaceae</taxon>
        <taxon>Metalysinibacillus</taxon>
    </lineage>
</organism>
<evidence type="ECO:0000313" key="4">
    <source>
        <dbReference type="Proteomes" id="UP000700212"/>
    </source>
</evidence>
<feature type="domain" description="Capsule synthesis protein CapA" evidence="2">
    <location>
        <begin position="60"/>
        <end position="296"/>
    </location>
</feature>
<evidence type="ECO:0000256" key="1">
    <source>
        <dbReference type="ARBA" id="ARBA00005662"/>
    </source>
</evidence>
<accession>A0A921NC99</accession>
<dbReference type="AlphaFoldDB" id="A0A921NC99"/>
<dbReference type="SMART" id="SM00854">
    <property type="entry name" value="PGA_cap"/>
    <property type="match status" value="1"/>
</dbReference>
<dbReference type="CDD" id="cd07381">
    <property type="entry name" value="MPP_CapA"/>
    <property type="match status" value="1"/>
</dbReference>
<dbReference type="EMBL" id="DYTV01000092">
    <property type="protein sequence ID" value="HJH11379.1"/>
    <property type="molecule type" value="Genomic_DNA"/>
</dbReference>
<comment type="caution">
    <text evidence="3">The sequence shown here is derived from an EMBL/GenBank/DDBJ whole genome shotgun (WGS) entry which is preliminary data.</text>
</comment>
<protein>
    <submittedName>
        <fullName evidence="3">CapA family protein</fullName>
    </submittedName>
</protein>
<evidence type="ECO:0000313" key="3">
    <source>
        <dbReference type="EMBL" id="HJH11379.1"/>
    </source>
</evidence>
<reference evidence="3" key="2">
    <citation type="submission" date="2021-09" db="EMBL/GenBank/DDBJ databases">
        <authorList>
            <person name="Gilroy R."/>
        </authorList>
    </citation>
    <scope>NUCLEOTIDE SEQUENCE</scope>
    <source>
        <strain evidence="3">CHK160-4876</strain>
    </source>
</reference>
<gene>
    <name evidence="3" type="ORF">K8V30_06815</name>
</gene>
<sequence length="377" mass="42082">MKASFKVLLIFFLCLIAGYTTYLASTSIKQQTTSRSTATPQVALDHEVEQVIEPSVTEVTIGMIGDILLHYPIYTYPDFTFAFDAVSEQMQSLDFLLANQESMPAGEQLGLSTYPSFNSPPHIIRDLQKSGVDFVTIANNHTLDKGEQQVLLTIQNLQSYNMPYTGAFASKEDQQKARIINVEDIAVGILAYTYGTNTYGTSHPDGKDYLVSYLDEAKITADVKALRSQVDFIVLSLHWGEEYNTAHNEQQQQLAKNLFAAGADAIFGHHPHVLQPFEWIEDKPVFYSLGNFYSAQPWAGTNVGGIARLTLRKTVTANQSTTETVDAHFLPTTVVRDVYNGHVDAPAFRVMPLQQYGNQMGWDNAYVEQHIGLPTWH</sequence>
<dbReference type="InterPro" id="IPR052169">
    <property type="entry name" value="CW_Biosynth-Accessory"/>
</dbReference>
<comment type="similarity">
    <text evidence="1">Belongs to the CapA family.</text>
</comment>
<dbReference type="Pfam" id="PF09587">
    <property type="entry name" value="PGA_cap"/>
    <property type="match status" value="1"/>
</dbReference>
<reference evidence="3" key="1">
    <citation type="journal article" date="2021" name="PeerJ">
        <title>Extensive microbial diversity within the chicken gut microbiome revealed by metagenomics and culture.</title>
        <authorList>
            <person name="Gilroy R."/>
            <person name="Ravi A."/>
            <person name="Getino M."/>
            <person name="Pursley I."/>
            <person name="Horton D.L."/>
            <person name="Alikhan N.F."/>
            <person name="Baker D."/>
            <person name="Gharbi K."/>
            <person name="Hall N."/>
            <person name="Watson M."/>
            <person name="Adriaenssens E.M."/>
            <person name="Foster-Nyarko E."/>
            <person name="Jarju S."/>
            <person name="Secka A."/>
            <person name="Antonio M."/>
            <person name="Oren A."/>
            <person name="Chaudhuri R.R."/>
            <person name="La Ragione R."/>
            <person name="Hildebrand F."/>
            <person name="Pallen M.J."/>
        </authorList>
    </citation>
    <scope>NUCLEOTIDE SEQUENCE</scope>
    <source>
        <strain evidence="3">CHK160-4876</strain>
    </source>
</reference>
<evidence type="ECO:0000259" key="2">
    <source>
        <dbReference type="SMART" id="SM00854"/>
    </source>
</evidence>
<dbReference type="PANTHER" id="PTHR33393">
    <property type="entry name" value="POLYGLUTAMINE SYNTHESIS ACCESSORY PROTEIN RV0574C-RELATED"/>
    <property type="match status" value="1"/>
</dbReference>
<dbReference type="SUPFAM" id="SSF56300">
    <property type="entry name" value="Metallo-dependent phosphatases"/>
    <property type="match status" value="1"/>
</dbReference>